<evidence type="ECO:0000313" key="19">
    <source>
        <dbReference type="EMBL" id="RLN46317.1"/>
    </source>
</evidence>
<dbReference type="GO" id="GO:0005576">
    <property type="term" value="C:extracellular region"/>
    <property type="evidence" value="ECO:0007669"/>
    <property type="project" value="TreeGrafter"/>
</dbReference>
<keyword evidence="6" id="KW-0735">Signal-anchor</keyword>
<keyword evidence="5" id="KW-0378">Hydrolase</keyword>
<dbReference type="PROSITE" id="PS00659">
    <property type="entry name" value="GLYCOSYL_HYDROL_F5"/>
    <property type="match status" value="2"/>
</dbReference>
<dbReference type="GO" id="GO:0004338">
    <property type="term" value="F:glucan exo-1,3-beta-glucosidase activity"/>
    <property type="evidence" value="ECO:0007669"/>
    <property type="project" value="UniProtKB-EC"/>
</dbReference>
<dbReference type="EMBL" id="JPWV03000075">
    <property type="protein sequence ID" value="KAG2526374.1"/>
    <property type="molecule type" value="Genomic_DNA"/>
</dbReference>
<evidence type="ECO:0000313" key="21">
    <source>
        <dbReference type="Proteomes" id="UP000285624"/>
    </source>
</evidence>
<feature type="region of interest" description="Disordered" evidence="16">
    <location>
        <begin position="809"/>
        <end position="841"/>
    </location>
</feature>
<comment type="catalytic activity">
    <reaction evidence="12">
        <text>Successive hydrolysis of beta-D-glucose units from the non-reducing ends of (1-&gt;3)-beta-D-glucans, releasing alpha-glucose.</text>
        <dbReference type="EC" id="3.2.1.58"/>
    </reaction>
</comment>
<dbReference type="Proteomes" id="UP000285883">
    <property type="component" value="Unassembled WGS sequence"/>
</dbReference>
<keyword evidence="9" id="KW-0325">Glycoprotein</keyword>
<comment type="subcellular location">
    <subcellularLocation>
        <location evidence="1">Cell membrane</location>
        <topology evidence="1">Single-pass type II membrane protein</topology>
    </subcellularLocation>
</comment>
<feature type="compositionally biased region" description="Low complexity" evidence="16">
    <location>
        <begin position="31"/>
        <end position="58"/>
    </location>
</feature>
<evidence type="ECO:0000256" key="16">
    <source>
        <dbReference type="SAM" id="MobiDB-lite"/>
    </source>
</evidence>
<dbReference type="InterPro" id="IPR017853">
    <property type="entry name" value="GH"/>
</dbReference>
<feature type="domain" description="Glycoside hydrolase family 5" evidence="17">
    <location>
        <begin position="506"/>
        <end position="779"/>
    </location>
</feature>
<evidence type="ECO:0000256" key="6">
    <source>
        <dbReference type="ARBA" id="ARBA00022968"/>
    </source>
</evidence>
<evidence type="ECO:0000256" key="7">
    <source>
        <dbReference type="ARBA" id="ARBA00022989"/>
    </source>
</evidence>
<dbReference type="GO" id="GO:0009251">
    <property type="term" value="P:glucan catabolic process"/>
    <property type="evidence" value="ECO:0007669"/>
    <property type="project" value="TreeGrafter"/>
</dbReference>
<reference evidence="18" key="1">
    <citation type="journal article" date="2015" name="Genom Data">
        <title>Genome sequences of six Phytophthora species associated with forests in New Zealand.</title>
        <authorList>
            <person name="Studholme D.J."/>
            <person name="McDougal R.L."/>
            <person name="Sambles C."/>
            <person name="Hansen E."/>
            <person name="Hardy G."/>
            <person name="Grant M."/>
            <person name="Ganley R.J."/>
            <person name="Williams N.M."/>
        </authorList>
    </citation>
    <scope>NUCLEOTIDE SEQUENCE</scope>
    <source>
        <strain evidence="18">NZFS 2646</strain>
    </source>
</reference>
<dbReference type="Gene3D" id="3.20.20.80">
    <property type="entry name" value="Glycosidases"/>
    <property type="match status" value="2"/>
</dbReference>
<evidence type="ECO:0000256" key="4">
    <source>
        <dbReference type="ARBA" id="ARBA00022692"/>
    </source>
</evidence>
<evidence type="ECO:0000256" key="9">
    <source>
        <dbReference type="ARBA" id="ARBA00023180"/>
    </source>
</evidence>
<proteinExistence type="inferred from homology"/>
<feature type="region of interest" description="Disordered" evidence="16">
    <location>
        <begin position="20"/>
        <end position="64"/>
    </location>
</feature>
<dbReference type="PANTHER" id="PTHR31297">
    <property type="entry name" value="GLUCAN ENDO-1,6-BETA-GLUCOSIDASE B"/>
    <property type="match status" value="1"/>
</dbReference>
<evidence type="ECO:0000256" key="2">
    <source>
        <dbReference type="ARBA" id="ARBA00005641"/>
    </source>
</evidence>
<evidence type="ECO:0000256" key="3">
    <source>
        <dbReference type="ARBA" id="ARBA00022475"/>
    </source>
</evidence>
<evidence type="ECO:0000313" key="20">
    <source>
        <dbReference type="EMBL" id="RLN80900.1"/>
    </source>
</evidence>
<dbReference type="EMBL" id="MBDN02000094">
    <property type="protein sequence ID" value="RLN80900.1"/>
    <property type="molecule type" value="Genomic_DNA"/>
</dbReference>
<dbReference type="InterPro" id="IPR018087">
    <property type="entry name" value="Glyco_hydro_5_CS"/>
</dbReference>
<evidence type="ECO:0000256" key="15">
    <source>
        <dbReference type="ARBA" id="ARBA00041260"/>
    </source>
</evidence>
<protein>
    <recommendedName>
        <fullName evidence="14">glucan 1,3-beta-glucosidase</fullName>
        <ecNumber evidence="14">3.2.1.58</ecNumber>
    </recommendedName>
    <alternativeName>
        <fullName evidence="15">Exo-1,3-beta-glucanase D</fullName>
    </alternativeName>
</protein>
<dbReference type="PANTHER" id="PTHR31297:SF34">
    <property type="entry name" value="GLUCAN 1,3-BETA-GLUCOSIDASE 2"/>
    <property type="match status" value="1"/>
</dbReference>
<dbReference type="GO" id="GO:0009986">
    <property type="term" value="C:cell surface"/>
    <property type="evidence" value="ECO:0007669"/>
    <property type="project" value="TreeGrafter"/>
</dbReference>
<name>A0A421GS79_9STRA</name>
<dbReference type="SUPFAM" id="SSF51445">
    <property type="entry name" value="(Trans)glycosidases"/>
    <property type="match status" value="2"/>
</dbReference>
<dbReference type="EMBL" id="MAYM02000055">
    <property type="protein sequence ID" value="RLN46317.1"/>
    <property type="molecule type" value="Genomic_DNA"/>
</dbReference>
<reference evidence="18" key="3">
    <citation type="submission" date="2020-06" db="EMBL/GenBank/DDBJ databases">
        <authorList>
            <person name="Studholme D.J."/>
        </authorList>
    </citation>
    <scope>NUCLEOTIDE SEQUENCE</scope>
    <source>
        <strain evidence="18">NZFS 2646</strain>
    </source>
</reference>
<dbReference type="GO" id="GO:0071555">
    <property type="term" value="P:cell wall organization"/>
    <property type="evidence" value="ECO:0007669"/>
    <property type="project" value="UniProtKB-KW"/>
</dbReference>
<evidence type="ECO:0000256" key="14">
    <source>
        <dbReference type="ARBA" id="ARBA00038929"/>
    </source>
</evidence>
<comment type="similarity">
    <text evidence="2">Belongs to the glycosyl hydrolase 5 (cellulase A) family.</text>
</comment>
<keyword evidence="8" id="KW-0472">Membrane</keyword>
<keyword evidence="4" id="KW-0812">Transmembrane</keyword>
<dbReference type="InterPro" id="IPR050386">
    <property type="entry name" value="Glycosyl_hydrolase_5"/>
</dbReference>
<comment type="function">
    <text evidence="13">Glucosidase involved in the degradation of cellulosic biomass. Active on lichenan.</text>
</comment>
<evidence type="ECO:0000313" key="22">
    <source>
        <dbReference type="Proteomes" id="UP000285883"/>
    </source>
</evidence>
<organism evidence="20 21">
    <name type="scientific">Phytophthora kernoviae</name>
    <dbReference type="NCBI Taxonomy" id="325452"/>
    <lineage>
        <taxon>Eukaryota</taxon>
        <taxon>Sar</taxon>
        <taxon>Stramenopiles</taxon>
        <taxon>Oomycota</taxon>
        <taxon>Peronosporomycetes</taxon>
        <taxon>Peronosporales</taxon>
        <taxon>Peronosporaceae</taxon>
        <taxon>Phytophthora</taxon>
    </lineage>
</organism>
<keyword evidence="11" id="KW-0961">Cell wall biogenesis/degradation</keyword>
<reference evidence="21 22" key="2">
    <citation type="submission" date="2018-07" db="EMBL/GenBank/DDBJ databases">
        <title>Genome sequencing of oomycete isolates from Chile give support for New Zealand origin for Phytophthora kernoviae and make available the first Nothophytophthora sp. genome.</title>
        <authorList>
            <person name="Studholme D.J."/>
            <person name="Sanfuentes E."/>
            <person name="Panda P."/>
            <person name="Hill R."/>
            <person name="Sambles C."/>
            <person name="Grant M."/>
            <person name="Williams N.M."/>
            <person name="Mcdougal R.L."/>
        </authorList>
    </citation>
    <scope>NUCLEOTIDE SEQUENCE [LARGE SCALE GENOMIC DNA]</scope>
    <source>
        <strain evidence="19">Chile2</strain>
        <strain evidence="20">Chile4</strain>
    </source>
</reference>
<dbReference type="InterPro" id="IPR001547">
    <property type="entry name" value="Glyco_hydro_5"/>
</dbReference>
<dbReference type="STRING" id="325452.A0A421GS79"/>
<dbReference type="Proteomes" id="UP000285624">
    <property type="component" value="Unassembled WGS sequence"/>
</dbReference>
<dbReference type="EC" id="3.2.1.58" evidence="14"/>
<dbReference type="AlphaFoldDB" id="A0A421GS79"/>
<keyword evidence="21" id="KW-1185">Reference proteome</keyword>
<gene>
    <name evidence="19" type="ORF">BBI17_004855</name>
    <name evidence="20" type="ORF">BBO99_00004161</name>
    <name evidence="18" type="ORF">JM16_003891</name>
</gene>
<accession>A0A421GS79</accession>
<evidence type="ECO:0000256" key="13">
    <source>
        <dbReference type="ARBA" id="ARBA00037126"/>
    </source>
</evidence>
<evidence type="ECO:0000313" key="18">
    <source>
        <dbReference type="EMBL" id="KAG2526374.1"/>
    </source>
</evidence>
<keyword evidence="3" id="KW-1003">Cell membrane</keyword>
<dbReference type="Pfam" id="PF00150">
    <property type="entry name" value="Cellulase"/>
    <property type="match status" value="2"/>
</dbReference>
<evidence type="ECO:0000256" key="5">
    <source>
        <dbReference type="ARBA" id="ARBA00022801"/>
    </source>
</evidence>
<evidence type="ECO:0000256" key="12">
    <source>
        <dbReference type="ARBA" id="ARBA00036824"/>
    </source>
</evidence>
<evidence type="ECO:0000256" key="8">
    <source>
        <dbReference type="ARBA" id="ARBA00023136"/>
    </source>
</evidence>
<evidence type="ECO:0000259" key="17">
    <source>
        <dbReference type="Pfam" id="PF00150"/>
    </source>
</evidence>
<feature type="domain" description="Glycoside hydrolase family 5" evidence="17">
    <location>
        <begin position="128"/>
        <end position="402"/>
    </location>
</feature>
<dbReference type="FunFam" id="3.20.20.80:FF:000113">
    <property type="entry name" value="Glucan 1,3-beta-glucosidase"/>
    <property type="match status" value="2"/>
</dbReference>
<evidence type="ECO:0000256" key="11">
    <source>
        <dbReference type="ARBA" id="ARBA00023316"/>
    </source>
</evidence>
<evidence type="ECO:0000256" key="1">
    <source>
        <dbReference type="ARBA" id="ARBA00004401"/>
    </source>
</evidence>
<dbReference type="GO" id="GO:0005886">
    <property type="term" value="C:plasma membrane"/>
    <property type="evidence" value="ECO:0007669"/>
    <property type="project" value="UniProtKB-SubCell"/>
</dbReference>
<comment type="caution">
    <text evidence="20">The sequence shown here is derived from an EMBL/GenBank/DDBJ whole genome shotgun (WGS) entry which is preliminary data.</text>
</comment>
<sequence>MAALSASPIAALSFRDGSGAYTKGQVTSPKTSGTTQLQQSTSGSSQTESTSTTPSQTTHIQHSIRNGDVSSIGVNLGGWLVAEHWMTSAADFWTGVSDDEAGKGEYTAITKSASPDTIRSNLANHHATFITESDIADIAATGINTVRVPVGYWIVGFDNHDPSGAAEWEHYTNGTIKYLDALITDWAKKHNIAVLISTHAAKGSQNGADHSSPCDPGNPHWSKYQENVDNTVAMAKFLADRYKDEDAFLGIGLLNEPNGSTDEDALYAYYEAAYAAIRETSNDCVLSVAPLLYKQSPDVMTDFMQAPTYTNVWVEWHPYFVWGYEDTSDYDLTNTAVKVNFQNSVSQWNARNNHNRLFIGEWSFATAGKFSNNQEGYYEFCQAMVDVMYQAGAGFTFWSWRIYGDESGFNAWSLRSVLRDDRLKKIFFSADPAARRQLDSGYSIRNGETTSKGVNLGSWLVAENWMTSSADFWKGAVNASQGEYTAIAEATDPDTIRSHLDYHHSTFINESDIADIAAVGINTVRVPIGYWIVGFDDSDPSGKEEWKVYTNGTIKYLDALITDWAKKYNIAVLLSIHAAKGSQNGADHSSPSVYGSEFWGSYSENVNNTITMVSYLADRYKDEEAFLGFGLLNEPNGDTTTDVLYDYYEQAYTAIRATGSECVLTVAPLLYEQSPDVLTDFMLAPSYTNVWVEWHPYFVWGYDDVSDEDLVNTSVKVNFQGDMTQWNSVAGHNRLFIGEWCFATNGKFENNEDLFYEFAQAETDVVNQAGGGWTYWSWRIYEDETGDNMWSLRAVLRDAKLKAILFPDSSNSGSVTTSTDSSSDQTQLQQEQQQVQQSQKL</sequence>
<dbReference type="Proteomes" id="UP000785171">
    <property type="component" value="Unassembled WGS sequence"/>
</dbReference>
<keyword evidence="10" id="KW-0326">Glycosidase</keyword>
<evidence type="ECO:0000256" key="10">
    <source>
        <dbReference type="ARBA" id="ARBA00023295"/>
    </source>
</evidence>
<keyword evidence="7" id="KW-1133">Transmembrane helix</keyword>